<dbReference type="Proteomes" id="UP000431304">
    <property type="component" value="Unassembled WGS sequence"/>
</dbReference>
<gene>
    <name evidence="2" type="ORF">ERS852448_02957</name>
    <name evidence="3" type="ORF">GKE72_13515</name>
</gene>
<dbReference type="OrthoDB" id="9782006at2"/>
<organism evidence="2 4">
    <name type="scientific">Eubacterium ramulus</name>
    <dbReference type="NCBI Taxonomy" id="39490"/>
    <lineage>
        <taxon>Bacteria</taxon>
        <taxon>Bacillati</taxon>
        <taxon>Bacillota</taxon>
        <taxon>Clostridia</taxon>
        <taxon>Eubacteriales</taxon>
        <taxon>Eubacteriaceae</taxon>
        <taxon>Eubacterium</taxon>
    </lineage>
</organism>
<name>A0A173VL36_EUBRA</name>
<dbReference type="RefSeq" id="WP_021739864.1">
    <property type="nucleotide sequence ID" value="NZ_CABKSU010000087.1"/>
</dbReference>
<evidence type="ECO:0000313" key="4">
    <source>
        <dbReference type="Proteomes" id="UP000095492"/>
    </source>
</evidence>
<sequence length="58" mass="6798">MKKFYSGVIKYRYVIMVLFLIATLFCGYSRNLIKVDYDMNDYLPETSPSTVSIYILLS</sequence>
<keyword evidence="1" id="KW-0472">Membrane</keyword>
<evidence type="ECO:0000313" key="5">
    <source>
        <dbReference type="Proteomes" id="UP000431304"/>
    </source>
</evidence>
<reference evidence="2 4" key="1">
    <citation type="submission" date="2015-09" db="EMBL/GenBank/DDBJ databases">
        <authorList>
            <consortium name="Pathogen Informatics"/>
        </authorList>
    </citation>
    <scope>NUCLEOTIDE SEQUENCE [LARGE SCALE GENOMIC DNA]</scope>
    <source>
        <strain evidence="2 4">2789STDY5608891</strain>
    </source>
</reference>
<accession>A0A173VL36</accession>
<keyword evidence="1" id="KW-1133">Transmembrane helix</keyword>
<evidence type="ECO:0000256" key="1">
    <source>
        <dbReference type="SAM" id="Phobius"/>
    </source>
</evidence>
<feature type="transmembrane region" description="Helical" evidence="1">
    <location>
        <begin position="12"/>
        <end position="33"/>
    </location>
</feature>
<protein>
    <submittedName>
        <fullName evidence="2">Uncharacterized protein</fullName>
    </submittedName>
</protein>
<dbReference type="EMBL" id="WKRA01000027">
    <property type="protein sequence ID" value="MSD17058.1"/>
    <property type="molecule type" value="Genomic_DNA"/>
</dbReference>
<dbReference type="AlphaFoldDB" id="A0A173VL36"/>
<proteinExistence type="predicted"/>
<evidence type="ECO:0000313" key="3">
    <source>
        <dbReference type="EMBL" id="MSD17058.1"/>
    </source>
</evidence>
<dbReference type="EMBL" id="CYYA01000032">
    <property type="protein sequence ID" value="CUN26827.1"/>
    <property type="molecule type" value="Genomic_DNA"/>
</dbReference>
<reference evidence="3 5" key="2">
    <citation type="journal article" date="2019" name="Nat. Med.">
        <title>A library of human gut bacterial isolates paired with longitudinal multiomics data enables mechanistic microbiome research.</title>
        <authorList>
            <person name="Poyet M."/>
            <person name="Groussin M."/>
            <person name="Gibbons S.M."/>
            <person name="Avila-Pacheco J."/>
            <person name="Jiang X."/>
            <person name="Kearney S.M."/>
            <person name="Perrotta A.R."/>
            <person name="Berdy B."/>
            <person name="Zhao S."/>
            <person name="Lieberman T.D."/>
            <person name="Swanson P.K."/>
            <person name="Smith M."/>
            <person name="Roesemann S."/>
            <person name="Alexander J.E."/>
            <person name="Rich S.A."/>
            <person name="Livny J."/>
            <person name="Vlamakis H."/>
            <person name="Clish C."/>
            <person name="Bullock K."/>
            <person name="Deik A."/>
            <person name="Scott J."/>
            <person name="Pierce K.A."/>
            <person name="Xavier R.J."/>
            <person name="Alm E.J."/>
        </authorList>
    </citation>
    <scope>NUCLEOTIDE SEQUENCE [LARGE SCALE GENOMIC DNA]</scope>
    <source>
        <strain evidence="3 5">BIOML-A3</strain>
    </source>
</reference>
<dbReference type="GeneID" id="42788267"/>
<evidence type="ECO:0000313" key="2">
    <source>
        <dbReference type="EMBL" id="CUN26827.1"/>
    </source>
</evidence>
<keyword evidence="1" id="KW-0812">Transmembrane</keyword>
<dbReference type="Proteomes" id="UP000095492">
    <property type="component" value="Unassembled WGS sequence"/>
</dbReference>